<proteinExistence type="predicted"/>
<gene>
    <name evidence="1" type="ORF">EDD58_103391</name>
</gene>
<dbReference type="Proteomes" id="UP000294937">
    <property type="component" value="Unassembled WGS sequence"/>
</dbReference>
<dbReference type="RefSeq" id="WP_165875876.1">
    <property type="nucleotide sequence ID" value="NZ_SMAG01000003.1"/>
</dbReference>
<sequence>MKTKNLAVEWFKGFEINLSCLTLIFEKPKTKCSSAVLADTNKLTPAMLAGVFIYPI</sequence>
<protein>
    <submittedName>
        <fullName evidence="1">Uncharacterized protein</fullName>
    </submittedName>
</protein>
<organism evidence="1 2">
    <name type="scientific">Hazenella coriacea</name>
    <dbReference type="NCBI Taxonomy" id="1179467"/>
    <lineage>
        <taxon>Bacteria</taxon>
        <taxon>Bacillati</taxon>
        <taxon>Bacillota</taxon>
        <taxon>Bacilli</taxon>
        <taxon>Bacillales</taxon>
        <taxon>Thermoactinomycetaceae</taxon>
        <taxon>Hazenella</taxon>
    </lineage>
</organism>
<dbReference type="AlphaFoldDB" id="A0A4R3LBS4"/>
<comment type="caution">
    <text evidence="1">The sequence shown here is derived from an EMBL/GenBank/DDBJ whole genome shotgun (WGS) entry which is preliminary data.</text>
</comment>
<accession>A0A4R3LBS4</accession>
<evidence type="ECO:0000313" key="1">
    <source>
        <dbReference type="EMBL" id="TCS94966.1"/>
    </source>
</evidence>
<name>A0A4R3LBS4_9BACL</name>
<reference evidence="1 2" key="1">
    <citation type="submission" date="2019-03" db="EMBL/GenBank/DDBJ databases">
        <title>Genomic Encyclopedia of Type Strains, Phase IV (KMG-IV): sequencing the most valuable type-strain genomes for metagenomic binning, comparative biology and taxonomic classification.</title>
        <authorList>
            <person name="Goeker M."/>
        </authorList>
    </citation>
    <scope>NUCLEOTIDE SEQUENCE [LARGE SCALE GENOMIC DNA]</scope>
    <source>
        <strain evidence="1 2">DSM 45707</strain>
    </source>
</reference>
<keyword evidence="2" id="KW-1185">Reference proteome</keyword>
<dbReference type="EMBL" id="SMAG01000003">
    <property type="protein sequence ID" value="TCS94966.1"/>
    <property type="molecule type" value="Genomic_DNA"/>
</dbReference>
<evidence type="ECO:0000313" key="2">
    <source>
        <dbReference type="Proteomes" id="UP000294937"/>
    </source>
</evidence>